<feature type="domain" description="CBS" evidence="10">
    <location>
        <begin position="139"/>
        <end position="202"/>
    </location>
</feature>
<dbReference type="InterPro" id="IPR038076">
    <property type="entry name" value="MgtE_N_sf"/>
</dbReference>
<keyword evidence="3 9" id="KW-0813">Transport</keyword>
<keyword evidence="9" id="KW-1003">Cell membrane</keyword>
<evidence type="ECO:0000256" key="3">
    <source>
        <dbReference type="ARBA" id="ARBA00022448"/>
    </source>
</evidence>
<dbReference type="NCBIfam" id="TIGR00400">
    <property type="entry name" value="mgtE"/>
    <property type="match status" value="1"/>
</dbReference>
<dbReference type="InterPro" id="IPR006668">
    <property type="entry name" value="Mg_transptr_MgtE_intracell_dom"/>
</dbReference>
<dbReference type="SMART" id="SM00116">
    <property type="entry name" value="CBS"/>
    <property type="match status" value="2"/>
</dbReference>
<dbReference type="InterPro" id="IPR006667">
    <property type="entry name" value="SLC41_membr_dom"/>
</dbReference>
<keyword evidence="9" id="KW-0479">Metal-binding</keyword>
<keyword evidence="5 9" id="KW-0460">Magnesium</keyword>
<dbReference type="SUPFAM" id="SSF161093">
    <property type="entry name" value="MgtE membrane domain-like"/>
    <property type="match status" value="1"/>
</dbReference>
<dbReference type="PANTHER" id="PTHR43773">
    <property type="entry name" value="MAGNESIUM TRANSPORTER MGTE"/>
    <property type="match status" value="1"/>
</dbReference>
<keyword evidence="4 9" id="KW-0812">Transmembrane</keyword>
<reference evidence="11" key="2">
    <citation type="submission" date="2020-09" db="EMBL/GenBank/DDBJ databases">
        <authorList>
            <person name="Sun Q."/>
            <person name="Zhou Y."/>
        </authorList>
    </citation>
    <scope>NUCLEOTIDE SEQUENCE</scope>
    <source>
        <strain evidence="11">CGMCC 1.15794</strain>
    </source>
</reference>
<dbReference type="CDD" id="cd04606">
    <property type="entry name" value="CBS_pair_Mg_transporter"/>
    <property type="match status" value="1"/>
</dbReference>
<feature type="transmembrane region" description="Helical" evidence="9">
    <location>
        <begin position="319"/>
        <end position="343"/>
    </location>
</feature>
<reference evidence="11" key="1">
    <citation type="journal article" date="2014" name="Int. J. Syst. Evol. Microbiol.">
        <title>Complete genome sequence of Corynebacterium casei LMG S-19264T (=DSM 44701T), isolated from a smear-ripened cheese.</title>
        <authorList>
            <consortium name="US DOE Joint Genome Institute (JGI-PGF)"/>
            <person name="Walter F."/>
            <person name="Albersmeier A."/>
            <person name="Kalinowski J."/>
            <person name="Ruckert C."/>
        </authorList>
    </citation>
    <scope>NUCLEOTIDE SEQUENCE</scope>
    <source>
        <strain evidence="11">CGMCC 1.15794</strain>
    </source>
</reference>
<feature type="transmembrane region" description="Helical" evidence="9">
    <location>
        <begin position="425"/>
        <end position="448"/>
    </location>
</feature>
<evidence type="ECO:0000256" key="5">
    <source>
        <dbReference type="ARBA" id="ARBA00022842"/>
    </source>
</evidence>
<dbReference type="Gene3D" id="1.10.357.20">
    <property type="entry name" value="SLC41 divalent cation transporters, integral membrane domain"/>
    <property type="match status" value="1"/>
</dbReference>
<evidence type="ECO:0000256" key="6">
    <source>
        <dbReference type="ARBA" id="ARBA00022989"/>
    </source>
</evidence>
<name>A0A917IER7_9MICO</name>
<proteinExistence type="inferred from homology"/>
<dbReference type="InterPro" id="IPR036739">
    <property type="entry name" value="SLC41_membr_dom_sf"/>
</dbReference>
<protein>
    <recommendedName>
        <fullName evidence="9">Magnesium transporter MgtE</fullName>
    </recommendedName>
</protein>
<accession>A0A917IER7</accession>
<comment type="function">
    <text evidence="9">Acts as a magnesium transporter.</text>
</comment>
<keyword evidence="12" id="KW-1185">Reference proteome</keyword>
<sequence>MSAAPRPEPSADLRQLIEQRRYDEAADWMLRHPRHVVADEIARMPAVEAAAAFRLLDKEQELEVFEELDAPQQQRILEGLRAAEFRSLVEQLDPDDRVRMLHEAPAKVVRRVLADLSPTERIRTTQLLGYPDGSVGRFMTPEVIALREHLTLSQALDVVRRQGETAESVYTLAVVDGSRHLRGTVGLDDLVLGGPDALVADVMDADPPVVQATDSAEQAARLMRDTNEVNLFVVDSERRLLGLFSFDDAVEVLEEADSDDVARQAGSQRWEGHYMAVGVWRLSRYRALWLSLLLVAATLTVTVTQVFEHTLAQVAQLALFIPMLVGAGGNAGAQAATACVRALALGEVRVSDVWRVVWRETRVGFILGALLAALGVLVSLLFVDLRIAVVVGLSLVLICTWAATIGGTMPLLARKLGIDPAMVSAPLVTTLVDATGLMIYFLIAQAVLGL</sequence>
<comment type="similarity">
    <text evidence="2 9">Belongs to the SLC41A transporter family.</text>
</comment>
<dbReference type="InterPro" id="IPR046342">
    <property type="entry name" value="CBS_dom_sf"/>
</dbReference>
<dbReference type="Pfam" id="PF03448">
    <property type="entry name" value="MgtE_N"/>
    <property type="match status" value="1"/>
</dbReference>
<dbReference type="SMART" id="SM00924">
    <property type="entry name" value="MgtE_N"/>
    <property type="match status" value="1"/>
</dbReference>
<dbReference type="GO" id="GO:0046872">
    <property type="term" value="F:metal ion binding"/>
    <property type="evidence" value="ECO:0007669"/>
    <property type="project" value="UniProtKB-KW"/>
</dbReference>
<keyword evidence="6 9" id="KW-1133">Transmembrane helix</keyword>
<evidence type="ECO:0000313" key="12">
    <source>
        <dbReference type="Proteomes" id="UP000657592"/>
    </source>
</evidence>
<dbReference type="Proteomes" id="UP000657592">
    <property type="component" value="Unassembled WGS sequence"/>
</dbReference>
<organism evidence="11 12">
    <name type="scientific">Microbacterium album</name>
    <dbReference type="NCBI Taxonomy" id="2053191"/>
    <lineage>
        <taxon>Bacteria</taxon>
        <taxon>Bacillati</taxon>
        <taxon>Actinomycetota</taxon>
        <taxon>Actinomycetes</taxon>
        <taxon>Micrococcales</taxon>
        <taxon>Microbacteriaceae</taxon>
        <taxon>Microbacterium</taxon>
    </lineage>
</organism>
<dbReference type="GO" id="GO:0015095">
    <property type="term" value="F:magnesium ion transmembrane transporter activity"/>
    <property type="evidence" value="ECO:0007669"/>
    <property type="project" value="UniProtKB-UniRule"/>
</dbReference>
<evidence type="ECO:0000256" key="7">
    <source>
        <dbReference type="ARBA" id="ARBA00023136"/>
    </source>
</evidence>
<dbReference type="InterPro" id="IPR006669">
    <property type="entry name" value="MgtE_transporter"/>
</dbReference>
<evidence type="ECO:0000256" key="2">
    <source>
        <dbReference type="ARBA" id="ARBA00009749"/>
    </source>
</evidence>
<dbReference type="AlphaFoldDB" id="A0A917IER7"/>
<dbReference type="GO" id="GO:0005886">
    <property type="term" value="C:plasma membrane"/>
    <property type="evidence" value="ECO:0007669"/>
    <property type="project" value="UniProtKB-SubCell"/>
</dbReference>
<evidence type="ECO:0000256" key="9">
    <source>
        <dbReference type="RuleBase" id="RU362011"/>
    </source>
</evidence>
<keyword evidence="8" id="KW-0129">CBS domain</keyword>
<feature type="transmembrane region" description="Helical" evidence="9">
    <location>
        <begin position="363"/>
        <end position="383"/>
    </location>
</feature>
<comment type="subcellular location">
    <subcellularLocation>
        <location evidence="9">Cell membrane</location>
        <topology evidence="9">Multi-pass membrane protein</topology>
    </subcellularLocation>
    <subcellularLocation>
        <location evidence="1">Membrane</location>
        <topology evidence="1">Multi-pass membrane protein</topology>
    </subcellularLocation>
</comment>
<dbReference type="SUPFAM" id="SSF158791">
    <property type="entry name" value="MgtE N-terminal domain-like"/>
    <property type="match status" value="1"/>
</dbReference>
<feature type="transmembrane region" description="Helical" evidence="9">
    <location>
        <begin position="389"/>
        <end position="413"/>
    </location>
</feature>
<dbReference type="PANTHER" id="PTHR43773:SF1">
    <property type="entry name" value="MAGNESIUM TRANSPORTER MGTE"/>
    <property type="match status" value="1"/>
</dbReference>
<evidence type="ECO:0000313" key="11">
    <source>
        <dbReference type="EMBL" id="GGH39185.1"/>
    </source>
</evidence>
<gene>
    <name evidence="11" type="ORF">GCM10010921_10260</name>
</gene>
<feature type="domain" description="CBS" evidence="10">
    <location>
        <begin position="203"/>
        <end position="261"/>
    </location>
</feature>
<comment type="subunit">
    <text evidence="9">Homodimer.</text>
</comment>
<evidence type="ECO:0000256" key="4">
    <source>
        <dbReference type="ARBA" id="ARBA00022692"/>
    </source>
</evidence>
<keyword evidence="7 9" id="KW-0472">Membrane</keyword>
<dbReference type="RefSeq" id="WP_229663085.1">
    <property type="nucleotide sequence ID" value="NZ_BMJY01000003.1"/>
</dbReference>
<evidence type="ECO:0000256" key="8">
    <source>
        <dbReference type="PROSITE-ProRule" id="PRU00703"/>
    </source>
</evidence>
<dbReference type="Pfam" id="PF00571">
    <property type="entry name" value="CBS"/>
    <property type="match status" value="2"/>
</dbReference>
<feature type="transmembrane region" description="Helical" evidence="9">
    <location>
        <begin position="287"/>
        <end position="307"/>
    </location>
</feature>
<evidence type="ECO:0000259" key="10">
    <source>
        <dbReference type="PROSITE" id="PS51371"/>
    </source>
</evidence>
<dbReference type="InterPro" id="IPR000644">
    <property type="entry name" value="CBS_dom"/>
</dbReference>
<dbReference type="PROSITE" id="PS51371">
    <property type="entry name" value="CBS"/>
    <property type="match status" value="2"/>
</dbReference>
<dbReference type="Gene3D" id="3.10.580.10">
    <property type="entry name" value="CBS-domain"/>
    <property type="match status" value="1"/>
</dbReference>
<comment type="caution">
    <text evidence="11">The sequence shown here is derived from an EMBL/GenBank/DDBJ whole genome shotgun (WGS) entry which is preliminary data.</text>
</comment>
<dbReference type="SUPFAM" id="SSF54631">
    <property type="entry name" value="CBS-domain pair"/>
    <property type="match status" value="1"/>
</dbReference>
<dbReference type="Pfam" id="PF01769">
    <property type="entry name" value="MgtE"/>
    <property type="match status" value="1"/>
</dbReference>
<evidence type="ECO:0000256" key="1">
    <source>
        <dbReference type="ARBA" id="ARBA00004141"/>
    </source>
</evidence>
<dbReference type="Gene3D" id="1.25.60.10">
    <property type="entry name" value="MgtE N-terminal domain-like"/>
    <property type="match status" value="1"/>
</dbReference>
<dbReference type="EMBL" id="BMJY01000003">
    <property type="protein sequence ID" value="GGH39185.1"/>
    <property type="molecule type" value="Genomic_DNA"/>
</dbReference>